<protein>
    <submittedName>
        <fullName evidence="1">Membrane-bound metallopeptidase</fullName>
    </submittedName>
</protein>
<dbReference type="Proteomes" id="UP000014672">
    <property type="component" value="Chromosome"/>
</dbReference>
<proteinExistence type="predicted"/>
<organism evidence="1 2">
    <name type="scientific">Glaesserella parasuis ZJ0906</name>
    <dbReference type="NCBI Taxonomy" id="1322346"/>
    <lineage>
        <taxon>Bacteria</taxon>
        <taxon>Pseudomonadati</taxon>
        <taxon>Pseudomonadota</taxon>
        <taxon>Gammaproteobacteria</taxon>
        <taxon>Pasteurellales</taxon>
        <taxon>Pasteurellaceae</taxon>
        <taxon>Glaesserella</taxon>
    </lineage>
</organism>
<sequence>MKLIKYFALIVLVYAVPTLFTETMAGDLSKIQQKSQALKTKLMSKRKNVIVCNRH</sequence>
<evidence type="ECO:0000313" key="1">
    <source>
        <dbReference type="EMBL" id="AGO16283.1"/>
    </source>
</evidence>
<dbReference type="KEGG" id="hpaz:K756_05445"/>
<gene>
    <name evidence="1" type="ORF">K756_05445</name>
</gene>
<evidence type="ECO:0000313" key="2">
    <source>
        <dbReference type="Proteomes" id="UP000014672"/>
    </source>
</evidence>
<dbReference type="EMBL" id="CP005384">
    <property type="protein sequence ID" value="AGO16283.1"/>
    <property type="molecule type" value="Genomic_DNA"/>
</dbReference>
<reference evidence="1 2" key="1">
    <citation type="journal article" date="2013" name="PLoS ONE">
        <title>Complete Genome Analysis of a Haemophilus parasuis Serovar 12 Strain from China.</title>
        <authorList>
            <person name="Li Y."/>
            <person name="Kwok A.H."/>
            <person name="Jiang J."/>
            <person name="Zou Y."/>
            <person name="Zheng F."/>
            <person name="Chen P."/>
            <person name="Hou C."/>
            <person name="Leung F.C."/>
            <person name="Jiang P."/>
        </authorList>
    </citation>
    <scope>NUCLEOTIDE SEQUENCE [LARGE SCALE GENOMIC DNA]</scope>
    <source>
        <strain evidence="1 2">ZJ0906</strain>
    </source>
</reference>
<name>A0A806J3E8_GLAPU</name>
<accession>A0A806J3E8</accession>
<dbReference type="AlphaFoldDB" id="A0A806J3E8"/>